<dbReference type="Proteomes" id="UP000187209">
    <property type="component" value="Unassembled WGS sequence"/>
</dbReference>
<organism evidence="1 2">
    <name type="scientific">Stentor coeruleus</name>
    <dbReference type="NCBI Taxonomy" id="5963"/>
    <lineage>
        <taxon>Eukaryota</taxon>
        <taxon>Sar</taxon>
        <taxon>Alveolata</taxon>
        <taxon>Ciliophora</taxon>
        <taxon>Postciliodesmatophora</taxon>
        <taxon>Heterotrichea</taxon>
        <taxon>Heterotrichida</taxon>
        <taxon>Stentoridae</taxon>
        <taxon>Stentor</taxon>
    </lineage>
</organism>
<protein>
    <submittedName>
        <fullName evidence="1">Uncharacterized protein</fullName>
    </submittedName>
</protein>
<proteinExistence type="predicted"/>
<evidence type="ECO:0000313" key="1">
    <source>
        <dbReference type="EMBL" id="OMJ65625.1"/>
    </source>
</evidence>
<comment type="caution">
    <text evidence="1">The sequence shown here is derived from an EMBL/GenBank/DDBJ whole genome shotgun (WGS) entry which is preliminary data.</text>
</comment>
<accession>A0A1R2AMI4</accession>
<keyword evidence="2" id="KW-1185">Reference proteome</keyword>
<gene>
    <name evidence="1" type="ORF">SteCoe_37883</name>
</gene>
<dbReference type="EMBL" id="MPUH01002027">
    <property type="protein sequence ID" value="OMJ65625.1"/>
    <property type="molecule type" value="Genomic_DNA"/>
</dbReference>
<sequence>MFILAVLICQASSLLTFQIFNFGFAENDLMASFVLQDENNSPVQVEKVIYVQVVPMMSILFAHTLLFTRIGSITIIPSKLGSMYFMFSCEGCETYISSSISITYAEPSSVVLIPSTQNPNINEEISISYSNDHDFSFTIAYLLNNEEFNFRNVLTGLSSGVAYVTFFSCGVKDLMFDFEICMGWVGIIGGITIEVTSNIYNSIMFTSDTILFLGDFLELQVSVYTNIEMNTLLTGQCELYLSLSPSVPISGITTQVTTGGYATFSNLLINTVGTYKIIIEGCCQLLFESDEIVTITGVDSITVSLPSDYIQVSVETEITVSILGPNGSDLQLEAMIALVSSSKPMVGETTKSTTNGKAVFYITFETVGETTLSANSDHDLDTIDSMSKKVYIIESMCLETKNDVCVSCVPLANIIDGQCVCVDFSIEIILML</sequence>
<reference evidence="1 2" key="1">
    <citation type="submission" date="2016-11" db="EMBL/GenBank/DDBJ databases">
        <title>The macronuclear genome of Stentor coeruleus: a giant cell with tiny introns.</title>
        <authorList>
            <person name="Slabodnick M."/>
            <person name="Ruby J.G."/>
            <person name="Reiff S.B."/>
            <person name="Swart E.C."/>
            <person name="Gosai S."/>
            <person name="Prabakaran S."/>
            <person name="Witkowska E."/>
            <person name="Larue G.E."/>
            <person name="Fisher S."/>
            <person name="Freeman R.M."/>
            <person name="Gunawardena J."/>
            <person name="Chu W."/>
            <person name="Stover N.A."/>
            <person name="Gregory B.D."/>
            <person name="Nowacki M."/>
            <person name="Derisi J."/>
            <person name="Roy S.W."/>
            <person name="Marshall W.F."/>
            <person name="Sood P."/>
        </authorList>
    </citation>
    <scope>NUCLEOTIDE SEQUENCE [LARGE SCALE GENOMIC DNA]</scope>
    <source>
        <strain evidence="1">WM001</strain>
    </source>
</reference>
<evidence type="ECO:0000313" key="2">
    <source>
        <dbReference type="Proteomes" id="UP000187209"/>
    </source>
</evidence>
<name>A0A1R2AMI4_9CILI</name>
<dbReference type="AlphaFoldDB" id="A0A1R2AMI4"/>